<comment type="caution">
    <text evidence="2">The sequence shown here is derived from an EMBL/GenBank/DDBJ whole genome shotgun (WGS) entry which is preliminary data.</text>
</comment>
<proteinExistence type="predicted"/>
<dbReference type="AlphaFoldDB" id="A0A660L3U6"/>
<dbReference type="EMBL" id="RBIJ01000001">
    <property type="protein sequence ID" value="RKQ88576.1"/>
    <property type="molecule type" value="Genomic_DNA"/>
</dbReference>
<reference evidence="2 3" key="1">
    <citation type="submission" date="2018-10" db="EMBL/GenBank/DDBJ databases">
        <title>Genomic Encyclopedia of Type Strains, Phase IV (KMG-IV): sequencing the most valuable type-strain genomes for metagenomic binning, comparative biology and taxonomic classification.</title>
        <authorList>
            <person name="Goeker M."/>
        </authorList>
    </citation>
    <scope>NUCLEOTIDE SEQUENCE [LARGE SCALE GENOMIC DNA]</scope>
    <source>
        <strain evidence="2 3">DSM 22653</strain>
    </source>
</reference>
<organism evidence="2 3">
    <name type="scientific">Brockia lithotrophica</name>
    <dbReference type="NCBI Taxonomy" id="933949"/>
    <lineage>
        <taxon>Bacteria</taxon>
        <taxon>Bacillati</taxon>
        <taxon>Bacillota</taxon>
        <taxon>Bacilli</taxon>
        <taxon>Bacillales</taxon>
        <taxon>Bacillales Family X. Incertae Sedis</taxon>
        <taxon>Brockia</taxon>
    </lineage>
</organism>
<sequence>MHEVRVPRGTAGRHQIRVDAGEEAVPAFPREGMNEEPRRFIDHENVRVFVGYGHGTRNRLYAPFGRRRKDDLHALPRSQNERPTSRRPGAVVYADTPRLRKLTHEPPGKPPPAKEGADVLPRLPRAHPKRNSGDERPHIAVHMRSFFCTQFCGGSRRWTCVVSFTLPR</sequence>
<protein>
    <submittedName>
        <fullName evidence="2">Uncharacterized protein</fullName>
    </submittedName>
</protein>
<dbReference type="Proteomes" id="UP000267019">
    <property type="component" value="Unassembled WGS sequence"/>
</dbReference>
<accession>A0A660L3U6</accession>
<gene>
    <name evidence="2" type="ORF">C7438_0215</name>
</gene>
<evidence type="ECO:0000313" key="3">
    <source>
        <dbReference type="Proteomes" id="UP000267019"/>
    </source>
</evidence>
<feature type="region of interest" description="Disordered" evidence="1">
    <location>
        <begin position="63"/>
        <end position="136"/>
    </location>
</feature>
<evidence type="ECO:0000313" key="2">
    <source>
        <dbReference type="EMBL" id="RKQ88576.1"/>
    </source>
</evidence>
<feature type="compositionally biased region" description="Basic and acidic residues" evidence="1">
    <location>
        <begin position="68"/>
        <end position="84"/>
    </location>
</feature>
<evidence type="ECO:0000256" key="1">
    <source>
        <dbReference type="SAM" id="MobiDB-lite"/>
    </source>
</evidence>
<name>A0A660L3U6_9BACL</name>
<keyword evidence="3" id="KW-1185">Reference proteome</keyword>